<keyword evidence="7" id="KW-1185">Reference proteome</keyword>
<accession>A0A4R6RCY0</accession>
<dbReference type="EC" id="3.2.2.21" evidence="2"/>
<evidence type="ECO:0000313" key="6">
    <source>
        <dbReference type="EMBL" id="TDP84081.1"/>
    </source>
</evidence>
<dbReference type="GO" id="GO:0043916">
    <property type="term" value="F:DNA-7-methylguanine glycosylase activity"/>
    <property type="evidence" value="ECO:0007669"/>
    <property type="project" value="TreeGrafter"/>
</dbReference>
<dbReference type="InterPro" id="IPR003265">
    <property type="entry name" value="HhH-GPD_domain"/>
</dbReference>
<reference evidence="6 7" key="1">
    <citation type="submission" date="2019-03" db="EMBL/GenBank/DDBJ databases">
        <title>Genomic Encyclopedia of Type Strains, Phase IV (KMG-IV): sequencing the most valuable type-strain genomes for metagenomic binning, comparative biology and taxonomic classification.</title>
        <authorList>
            <person name="Goeker M."/>
        </authorList>
    </citation>
    <scope>NUCLEOTIDE SEQUENCE [LARGE SCALE GENOMIC DNA]</scope>
    <source>
        <strain evidence="6 7">DSM 102969</strain>
    </source>
</reference>
<evidence type="ECO:0000256" key="1">
    <source>
        <dbReference type="ARBA" id="ARBA00000086"/>
    </source>
</evidence>
<dbReference type="GO" id="GO:0032131">
    <property type="term" value="F:alkylated DNA binding"/>
    <property type="evidence" value="ECO:0007669"/>
    <property type="project" value="TreeGrafter"/>
</dbReference>
<evidence type="ECO:0000256" key="2">
    <source>
        <dbReference type="ARBA" id="ARBA00012000"/>
    </source>
</evidence>
<comment type="catalytic activity">
    <reaction evidence="1">
        <text>Hydrolysis of alkylated DNA, releasing 3-methyladenine, 3-methylguanine, 7-methylguanine and 7-methyladenine.</text>
        <dbReference type="EC" id="3.2.2.21"/>
    </reaction>
</comment>
<evidence type="ECO:0000256" key="3">
    <source>
        <dbReference type="ARBA" id="ARBA00022763"/>
    </source>
</evidence>
<dbReference type="Proteomes" id="UP000294547">
    <property type="component" value="Unassembled WGS sequence"/>
</dbReference>
<sequence>MTRLLLSNADMTEGLDALCAADPRLTPIRALAGPVEIRHRPPGFEGVARIVVAQMLSVASADAIWRRFEAELGTVTAPAFLAAAPERLRAVGLSGGKVRTLTAVAEAAVGGLDLVALADAPPAEATAALTALPGIGVWTAEIFLLFCARHADVFPAGDLALQVATMEGLALAARPKEKDMRAIAAAWAPWRGVAAKLLWAYYKAVREGRTALPV</sequence>
<dbReference type="EMBL" id="SNXY01000008">
    <property type="protein sequence ID" value="TDP84081.1"/>
    <property type="molecule type" value="Genomic_DNA"/>
</dbReference>
<keyword evidence="4" id="KW-0234">DNA repair</keyword>
<organism evidence="6 7">
    <name type="scientific">Oharaeibacter diazotrophicus</name>
    <dbReference type="NCBI Taxonomy" id="1920512"/>
    <lineage>
        <taxon>Bacteria</taxon>
        <taxon>Pseudomonadati</taxon>
        <taxon>Pseudomonadota</taxon>
        <taxon>Alphaproteobacteria</taxon>
        <taxon>Hyphomicrobiales</taxon>
        <taxon>Pleomorphomonadaceae</taxon>
        <taxon>Oharaeibacter</taxon>
    </lineage>
</organism>
<proteinExistence type="predicted"/>
<dbReference type="PANTHER" id="PTHR43003:SF13">
    <property type="entry name" value="DNA-3-METHYLADENINE GLYCOSYLASE 2"/>
    <property type="match status" value="1"/>
</dbReference>
<name>A0A4R6RCY0_9HYPH</name>
<dbReference type="InterPro" id="IPR011257">
    <property type="entry name" value="DNA_glycosylase"/>
</dbReference>
<feature type="domain" description="HhH-GPD" evidence="5">
    <location>
        <begin position="52"/>
        <end position="203"/>
    </location>
</feature>
<protein>
    <recommendedName>
        <fullName evidence="2">DNA-3-methyladenine glycosylase II</fullName>
        <ecNumber evidence="2">3.2.2.21</ecNumber>
    </recommendedName>
</protein>
<dbReference type="GO" id="GO:0006285">
    <property type="term" value="P:base-excision repair, AP site formation"/>
    <property type="evidence" value="ECO:0007669"/>
    <property type="project" value="TreeGrafter"/>
</dbReference>
<dbReference type="CDD" id="cd00056">
    <property type="entry name" value="ENDO3c"/>
    <property type="match status" value="1"/>
</dbReference>
<dbReference type="PANTHER" id="PTHR43003">
    <property type="entry name" value="DNA-3-METHYLADENINE GLYCOSYLASE"/>
    <property type="match status" value="1"/>
</dbReference>
<dbReference type="Gene3D" id="1.10.340.30">
    <property type="entry name" value="Hypothetical protein, domain 2"/>
    <property type="match status" value="1"/>
</dbReference>
<evidence type="ECO:0000256" key="4">
    <source>
        <dbReference type="ARBA" id="ARBA00023204"/>
    </source>
</evidence>
<evidence type="ECO:0000259" key="5">
    <source>
        <dbReference type="SMART" id="SM00478"/>
    </source>
</evidence>
<dbReference type="Gene3D" id="1.10.1670.40">
    <property type="match status" value="1"/>
</dbReference>
<dbReference type="AlphaFoldDB" id="A0A4R6RCY0"/>
<dbReference type="GO" id="GO:0032993">
    <property type="term" value="C:protein-DNA complex"/>
    <property type="evidence" value="ECO:0007669"/>
    <property type="project" value="TreeGrafter"/>
</dbReference>
<evidence type="ECO:0000313" key="7">
    <source>
        <dbReference type="Proteomes" id="UP000294547"/>
    </source>
</evidence>
<dbReference type="InterPro" id="IPR051912">
    <property type="entry name" value="Alkylbase_DNA_Glycosylase/TA"/>
</dbReference>
<dbReference type="RefSeq" id="WP_245515763.1">
    <property type="nucleotide sequence ID" value="NZ_BSPM01000002.1"/>
</dbReference>
<dbReference type="Pfam" id="PF00730">
    <property type="entry name" value="HhH-GPD"/>
    <property type="match status" value="1"/>
</dbReference>
<dbReference type="GO" id="GO:0006307">
    <property type="term" value="P:DNA alkylation repair"/>
    <property type="evidence" value="ECO:0007669"/>
    <property type="project" value="TreeGrafter"/>
</dbReference>
<comment type="caution">
    <text evidence="6">The sequence shown here is derived from an EMBL/GenBank/DDBJ whole genome shotgun (WGS) entry which is preliminary data.</text>
</comment>
<dbReference type="GO" id="GO:0005737">
    <property type="term" value="C:cytoplasm"/>
    <property type="evidence" value="ECO:0007669"/>
    <property type="project" value="TreeGrafter"/>
</dbReference>
<dbReference type="SUPFAM" id="SSF48150">
    <property type="entry name" value="DNA-glycosylase"/>
    <property type="match status" value="1"/>
</dbReference>
<dbReference type="GO" id="GO:0008725">
    <property type="term" value="F:DNA-3-methyladenine glycosylase activity"/>
    <property type="evidence" value="ECO:0007669"/>
    <property type="project" value="TreeGrafter"/>
</dbReference>
<gene>
    <name evidence="6" type="ORF">EDD54_2684</name>
</gene>
<keyword evidence="3" id="KW-0227">DNA damage</keyword>
<dbReference type="SMART" id="SM00478">
    <property type="entry name" value="ENDO3c"/>
    <property type="match status" value="1"/>
</dbReference>